<dbReference type="OrthoDB" id="9908865at2"/>
<name>A0A2T7TDU5_9ACTN</name>
<accession>A0A2T7TDU5</accession>
<dbReference type="RefSeq" id="WP_037727126.1">
    <property type="nucleotide sequence ID" value="NZ_AZSP01000034.1"/>
</dbReference>
<feature type="region of interest" description="Disordered" evidence="1">
    <location>
        <begin position="42"/>
        <end position="98"/>
    </location>
</feature>
<dbReference type="AlphaFoldDB" id="A0A2T7TDU5"/>
<dbReference type="EMBL" id="AZSP01000034">
    <property type="protein sequence ID" value="PVE13282.1"/>
    <property type="molecule type" value="Genomic_DNA"/>
</dbReference>
<reference evidence="2 3" key="1">
    <citation type="submission" date="2013-12" db="EMBL/GenBank/DDBJ databases">
        <title>Annotated genome of Streptomyces scopuliridis.</title>
        <authorList>
            <person name="Olson J.B."/>
        </authorList>
    </citation>
    <scope>NUCLEOTIDE SEQUENCE [LARGE SCALE GENOMIC DNA]</scope>
    <source>
        <strain evidence="2 3">RB72</strain>
    </source>
</reference>
<evidence type="ECO:0000313" key="2">
    <source>
        <dbReference type="EMBL" id="PVE13282.1"/>
    </source>
</evidence>
<organism evidence="2 3">
    <name type="scientific">Streptomyces scopuliridis RB72</name>
    <dbReference type="NCBI Taxonomy" id="1440053"/>
    <lineage>
        <taxon>Bacteria</taxon>
        <taxon>Bacillati</taxon>
        <taxon>Actinomycetota</taxon>
        <taxon>Actinomycetes</taxon>
        <taxon>Kitasatosporales</taxon>
        <taxon>Streptomycetaceae</taxon>
        <taxon>Streptomyces</taxon>
    </lineage>
</organism>
<dbReference type="Proteomes" id="UP000245992">
    <property type="component" value="Unassembled WGS sequence"/>
</dbReference>
<comment type="caution">
    <text evidence="2">The sequence shown here is derived from an EMBL/GenBank/DDBJ whole genome shotgun (WGS) entry which is preliminary data.</text>
</comment>
<protein>
    <submittedName>
        <fullName evidence="2">Uncharacterized protein</fullName>
    </submittedName>
</protein>
<keyword evidence="3" id="KW-1185">Reference proteome</keyword>
<sequence>MKRATSVPTRAAVARAAAAHRAALVALLVLIAFLGMSIAPSSAAMRDPESLPPASGSRDPAGEGHQDTAETEQSAPARTERTGREPQQPLTQTGLFGERARVPYVGRCVPTWPPRAPVTPRCVVLRC</sequence>
<dbReference type="GeneID" id="95541091"/>
<evidence type="ECO:0000256" key="1">
    <source>
        <dbReference type="SAM" id="MobiDB-lite"/>
    </source>
</evidence>
<proteinExistence type="predicted"/>
<gene>
    <name evidence="2" type="ORF">Y717_20115</name>
</gene>
<dbReference type="STRING" id="1440053.GCA_000718095_01324"/>
<evidence type="ECO:0000313" key="3">
    <source>
        <dbReference type="Proteomes" id="UP000245992"/>
    </source>
</evidence>